<evidence type="ECO:0000256" key="4">
    <source>
        <dbReference type="ARBA" id="ARBA00023136"/>
    </source>
</evidence>
<dbReference type="GO" id="GO:0016020">
    <property type="term" value="C:membrane"/>
    <property type="evidence" value="ECO:0007669"/>
    <property type="project" value="UniProtKB-SubCell"/>
</dbReference>
<evidence type="ECO:0000313" key="8">
    <source>
        <dbReference type="Proteomes" id="UP000799767"/>
    </source>
</evidence>
<dbReference type="Pfam" id="PF00149">
    <property type="entry name" value="Metallophos"/>
    <property type="match status" value="1"/>
</dbReference>
<feature type="non-terminal residue" evidence="7">
    <location>
        <position position="511"/>
    </location>
</feature>
<evidence type="ECO:0000256" key="2">
    <source>
        <dbReference type="ARBA" id="ARBA00022692"/>
    </source>
</evidence>
<reference evidence="7" key="1">
    <citation type="journal article" date="2020" name="Stud. Mycol.">
        <title>101 Dothideomycetes genomes: a test case for predicting lifestyles and emergence of pathogens.</title>
        <authorList>
            <person name="Haridas S."/>
            <person name="Albert R."/>
            <person name="Binder M."/>
            <person name="Bloem J."/>
            <person name="Labutti K."/>
            <person name="Salamov A."/>
            <person name="Andreopoulos B."/>
            <person name="Baker S."/>
            <person name="Barry K."/>
            <person name="Bills G."/>
            <person name="Bluhm B."/>
            <person name="Cannon C."/>
            <person name="Castanera R."/>
            <person name="Culley D."/>
            <person name="Daum C."/>
            <person name="Ezra D."/>
            <person name="Gonzalez J."/>
            <person name="Henrissat B."/>
            <person name="Kuo A."/>
            <person name="Liang C."/>
            <person name="Lipzen A."/>
            <person name="Lutzoni F."/>
            <person name="Magnuson J."/>
            <person name="Mondo S."/>
            <person name="Nolan M."/>
            <person name="Ohm R."/>
            <person name="Pangilinan J."/>
            <person name="Park H.-J."/>
            <person name="Ramirez L."/>
            <person name="Alfaro M."/>
            <person name="Sun H."/>
            <person name="Tritt A."/>
            <person name="Yoshinaga Y."/>
            <person name="Zwiers L.-H."/>
            <person name="Turgeon B."/>
            <person name="Goodwin S."/>
            <person name="Spatafora J."/>
            <person name="Crous P."/>
            <person name="Grigoriev I."/>
        </authorList>
    </citation>
    <scope>NUCLEOTIDE SEQUENCE</scope>
    <source>
        <strain evidence="7">CBS 113389</strain>
    </source>
</reference>
<keyword evidence="2 5" id="KW-0812">Transmembrane</keyword>
<dbReference type="PANTHER" id="PTHR13315:SF4">
    <property type="entry name" value="METALLOPHOSPHOESTERASE, ISOFORM E"/>
    <property type="match status" value="1"/>
</dbReference>
<keyword evidence="8" id="KW-1185">Reference proteome</keyword>
<name>A0A6A6PR80_9PEZI</name>
<evidence type="ECO:0000256" key="3">
    <source>
        <dbReference type="ARBA" id="ARBA00022989"/>
    </source>
</evidence>
<dbReference type="InterPro" id="IPR004843">
    <property type="entry name" value="Calcineurin-like_PHP"/>
</dbReference>
<evidence type="ECO:0000259" key="6">
    <source>
        <dbReference type="Pfam" id="PF00149"/>
    </source>
</evidence>
<dbReference type="GO" id="GO:0016787">
    <property type="term" value="F:hydrolase activity"/>
    <property type="evidence" value="ECO:0007669"/>
    <property type="project" value="InterPro"/>
</dbReference>
<accession>A0A6A6PR80</accession>
<sequence>MRLQHVLTQQLRRLLRRYALLRRASLATLLLTITWLAVIYWGERSVYAHHIDACHWEEWEKWPQGAQPHHLVLVADPQLVDPHTYPGRPWPLDTLTEKYTDLYMSRNFRLINSNLDPDSVVFLGDLFDGGREWAPETPKELTFNQKQTWKKWTQKQWLADLARFSKIFLDQDQLYPQENRELFALYDYATSGGRRRRIITSLPGNHDLGFGPGVQLPIRDRFQSHFGEGNRLDIIGNHTFVSLDSPSLSAHSFFAPNGFETDTEQDTFKHIWLPSMQFMEQLRAPTRKAVAEALREFYPDQPQTGRWAHDVTMAKDAVTPADEKAGPEYGKSKPNLPVVLLTHVPLYRAPDTSCGPLRESPNPIQIRMGYQYQNVITPGLSKEIVIKITEAAGDIVQVFSGDDHDYCDIEHRFNIAPTLDMVELVKTKLYHIREITVKSFSWAMGVRRPGFVLVSLWNPVDKEGISLRGSETSTIQTHLCLLPDQLSIFLDYAMLFVLTLVLIIVDAIYWS</sequence>
<feature type="transmembrane region" description="Helical" evidence="5">
    <location>
        <begin position="489"/>
        <end position="510"/>
    </location>
</feature>
<feature type="transmembrane region" description="Helical" evidence="5">
    <location>
        <begin position="20"/>
        <end position="41"/>
    </location>
</feature>
<feature type="domain" description="Calcineurin-like phosphoesterase" evidence="6">
    <location>
        <begin position="106"/>
        <end position="298"/>
    </location>
</feature>
<dbReference type="InterPro" id="IPR033308">
    <property type="entry name" value="PGAP5/Cdc1/Ted1"/>
</dbReference>
<keyword evidence="4 5" id="KW-0472">Membrane</keyword>
<evidence type="ECO:0000256" key="5">
    <source>
        <dbReference type="SAM" id="Phobius"/>
    </source>
</evidence>
<dbReference type="SUPFAM" id="SSF56300">
    <property type="entry name" value="Metallo-dependent phosphatases"/>
    <property type="match status" value="1"/>
</dbReference>
<dbReference type="GO" id="GO:0006506">
    <property type="term" value="P:GPI anchor biosynthetic process"/>
    <property type="evidence" value="ECO:0007669"/>
    <property type="project" value="InterPro"/>
</dbReference>
<protein>
    <recommendedName>
        <fullName evidence="6">Calcineurin-like phosphoesterase domain-containing protein</fullName>
    </recommendedName>
</protein>
<comment type="subcellular location">
    <subcellularLocation>
        <location evidence="1">Membrane</location>
        <topology evidence="1">Multi-pass membrane protein</topology>
    </subcellularLocation>
</comment>
<dbReference type="AlphaFoldDB" id="A0A6A6PR80"/>
<organism evidence="7 8">
    <name type="scientific">Neohortaea acidophila</name>
    <dbReference type="NCBI Taxonomy" id="245834"/>
    <lineage>
        <taxon>Eukaryota</taxon>
        <taxon>Fungi</taxon>
        <taxon>Dikarya</taxon>
        <taxon>Ascomycota</taxon>
        <taxon>Pezizomycotina</taxon>
        <taxon>Dothideomycetes</taxon>
        <taxon>Dothideomycetidae</taxon>
        <taxon>Mycosphaerellales</taxon>
        <taxon>Teratosphaeriaceae</taxon>
        <taxon>Neohortaea</taxon>
    </lineage>
</organism>
<dbReference type="RefSeq" id="XP_033589062.1">
    <property type="nucleotide sequence ID" value="XM_033730395.1"/>
</dbReference>
<evidence type="ECO:0000256" key="1">
    <source>
        <dbReference type="ARBA" id="ARBA00004141"/>
    </source>
</evidence>
<dbReference type="Proteomes" id="UP000799767">
    <property type="component" value="Unassembled WGS sequence"/>
</dbReference>
<dbReference type="InterPro" id="IPR029052">
    <property type="entry name" value="Metallo-depent_PP-like"/>
</dbReference>
<gene>
    <name evidence="7" type="ORF">BDY17DRAFT_242941</name>
</gene>
<dbReference type="OrthoDB" id="5977743at2759"/>
<proteinExistence type="predicted"/>
<dbReference type="GO" id="GO:0005783">
    <property type="term" value="C:endoplasmic reticulum"/>
    <property type="evidence" value="ECO:0007669"/>
    <property type="project" value="TreeGrafter"/>
</dbReference>
<keyword evidence="3 5" id="KW-1133">Transmembrane helix</keyword>
<dbReference type="PANTHER" id="PTHR13315">
    <property type="entry name" value="METALLO PHOSPHOESTERASE RELATED"/>
    <property type="match status" value="1"/>
</dbReference>
<evidence type="ECO:0000313" key="7">
    <source>
        <dbReference type="EMBL" id="KAF2482492.1"/>
    </source>
</evidence>
<dbReference type="GeneID" id="54471397"/>
<dbReference type="EMBL" id="MU001636">
    <property type="protein sequence ID" value="KAF2482492.1"/>
    <property type="molecule type" value="Genomic_DNA"/>
</dbReference>